<dbReference type="PROSITE" id="PS50158">
    <property type="entry name" value="ZF_CCHC"/>
    <property type="match status" value="1"/>
</dbReference>
<comment type="caution">
    <text evidence="3">The sequence shown here is derived from an EMBL/GenBank/DDBJ whole genome shotgun (WGS) entry which is preliminary data.</text>
</comment>
<sequence length="384" mass="43263">MRNQTIPRPHFYWRIHSTRKELQLNDPVYVRPKSVKEVGAVGRVVDTTAAAFNEPADVKRRCTNDRSLAKPNQNKTSDHRITVQVNGRLVSIYDVPSNNTTTILLTPDTANYRQLAVAHVRHGDKVLEIGCSTGICTSLVLRRMLLLSKENTNDAEAQSEAAAAAEKGDSFQYDGKIIAFDTGSDMMNQTQQALQTEFDNLSAHLPQHNKLSTMSSIHKIDAFADPKGAFSLSTQNNKYPDIVLIDIGGNRELEGVTRMIHWVQCTFLSNLPRVIIIKSKELVRELSPEPEDGSMHEAQSWLMNYLQNRNLSVELLNKPPVYAHPLQAPLVMSPEDDALPICRFHNYHKDGCKRFKNGNECELDHEYCHWCRIPGHVARNCPGT</sequence>
<protein>
    <recommendedName>
        <fullName evidence="2">CCHC-type domain-containing protein</fullName>
    </recommendedName>
</protein>
<keyword evidence="4" id="KW-1185">Reference proteome</keyword>
<evidence type="ECO:0000259" key="2">
    <source>
        <dbReference type="PROSITE" id="PS50158"/>
    </source>
</evidence>
<dbReference type="Gene3D" id="3.40.50.150">
    <property type="entry name" value="Vaccinia Virus protein VP39"/>
    <property type="match status" value="1"/>
</dbReference>
<organism evidence="3 4">
    <name type="scientific">Cyclotella atomus</name>
    <dbReference type="NCBI Taxonomy" id="382360"/>
    <lineage>
        <taxon>Eukaryota</taxon>
        <taxon>Sar</taxon>
        <taxon>Stramenopiles</taxon>
        <taxon>Ochrophyta</taxon>
        <taxon>Bacillariophyta</taxon>
        <taxon>Coscinodiscophyceae</taxon>
        <taxon>Thalassiosirophycidae</taxon>
        <taxon>Stephanodiscales</taxon>
        <taxon>Stephanodiscaceae</taxon>
        <taxon>Cyclotella</taxon>
    </lineage>
</organism>
<dbReference type="SUPFAM" id="SSF53335">
    <property type="entry name" value="S-adenosyl-L-methionine-dependent methyltransferases"/>
    <property type="match status" value="1"/>
</dbReference>
<dbReference type="InterPro" id="IPR029063">
    <property type="entry name" value="SAM-dependent_MTases_sf"/>
</dbReference>
<reference evidence="3 4" key="1">
    <citation type="submission" date="2024-10" db="EMBL/GenBank/DDBJ databases">
        <title>Updated reference genomes for cyclostephanoid diatoms.</title>
        <authorList>
            <person name="Roberts W.R."/>
            <person name="Alverson A.J."/>
        </authorList>
    </citation>
    <scope>NUCLEOTIDE SEQUENCE [LARGE SCALE GENOMIC DNA]</scope>
    <source>
        <strain evidence="3 4">AJA010-31</strain>
    </source>
</reference>
<name>A0ABD3QP02_9STRA</name>
<dbReference type="GO" id="GO:0008270">
    <property type="term" value="F:zinc ion binding"/>
    <property type="evidence" value="ECO:0007669"/>
    <property type="project" value="UniProtKB-KW"/>
</dbReference>
<accession>A0ABD3QP02</accession>
<keyword evidence="1" id="KW-0863">Zinc-finger</keyword>
<gene>
    <name evidence="3" type="ORF">ACHAWO_010674</name>
</gene>
<feature type="domain" description="CCHC-type" evidence="2">
    <location>
        <begin position="368"/>
        <end position="382"/>
    </location>
</feature>
<evidence type="ECO:0000313" key="4">
    <source>
        <dbReference type="Proteomes" id="UP001530400"/>
    </source>
</evidence>
<dbReference type="EMBL" id="JALLPJ020000118">
    <property type="protein sequence ID" value="KAL3801902.1"/>
    <property type="molecule type" value="Genomic_DNA"/>
</dbReference>
<dbReference type="Proteomes" id="UP001530400">
    <property type="component" value="Unassembled WGS sequence"/>
</dbReference>
<keyword evidence="1" id="KW-0862">Zinc</keyword>
<evidence type="ECO:0000313" key="3">
    <source>
        <dbReference type="EMBL" id="KAL3801902.1"/>
    </source>
</evidence>
<proteinExistence type="predicted"/>
<evidence type="ECO:0000256" key="1">
    <source>
        <dbReference type="PROSITE-ProRule" id="PRU00047"/>
    </source>
</evidence>
<keyword evidence="1" id="KW-0479">Metal-binding</keyword>
<dbReference type="InterPro" id="IPR001878">
    <property type="entry name" value="Znf_CCHC"/>
</dbReference>
<dbReference type="AlphaFoldDB" id="A0ABD3QP02"/>